<feature type="chain" id="PRO_5041218512" description="Solute-binding protein family 3/N-terminal domain-containing protein" evidence="1">
    <location>
        <begin position="26"/>
        <end position="289"/>
    </location>
</feature>
<evidence type="ECO:0000313" key="2">
    <source>
        <dbReference type="EMBL" id="BDX08272.1"/>
    </source>
</evidence>
<evidence type="ECO:0000256" key="1">
    <source>
        <dbReference type="SAM" id="SignalP"/>
    </source>
</evidence>
<keyword evidence="1" id="KW-0732">Signal</keyword>
<organism evidence="2 3">
    <name type="scientific">Planctobacterium marinum</name>
    <dbReference type="NCBI Taxonomy" id="1631968"/>
    <lineage>
        <taxon>Bacteria</taxon>
        <taxon>Pseudomonadati</taxon>
        <taxon>Pseudomonadota</taxon>
        <taxon>Gammaproteobacteria</taxon>
        <taxon>Alteromonadales</taxon>
        <taxon>Alteromonadaceae</taxon>
        <taxon>Planctobacterium</taxon>
    </lineage>
</organism>
<protein>
    <recommendedName>
        <fullName evidence="4">Solute-binding protein family 3/N-terminal domain-containing protein</fullName>
    </recommendedName>
</protein>
<dbReference type="EMBL" id="AP027272">
    <property type="protein sequence ID" value="BDX08272.1"/>
    <property type="molecule type" value="Genomic_DNA"/>
</dbReference>
<evidence type="ECO:0000313" key="3">
    <source>
        <dbReference type="Proteomes" id="UP001333710"/>
    </source>
</evidence>
<feature type="signal peptide" evidence="1">
    <location>
        <begin position="1"/>
        <end position="25"/>
    </location>
</feature>
<gene>
    <name evidence="2" type="ORF">MACH26_37930</name>
</gene>
<keyword evidence="3" id="KW-1185">Reference proteome</keyword>
<accession>A0AA48HRH4</accession>
<name>A0AA48HRH4_9ALTE</name>
<reference evidence="2" key="1">
    <citation type="submission" date="2023-01" db="EMBL/GenBank/DDBJ databases">
        <title>Complete genome sequence of Planctobacterium marinum strain Dej080120_11.</title>
        <authorList>
            <person name="Ueki S."/>
            <person name="Maruyama F."/>
        </authorList>
    </citation>
    <scope>NUCLEOTIDE SEQUENCE</scope>
    <source>
        <strain evidence="2">Dej080120_11</strain>
    </source>
</reference>
<dbReference type="Proteomes" id="UP001333710">
    <property type="component" value="Chromosome"/>
</dbReference>
<dbReference type="KEGG" id="pmaw:MACH26_37930"/>
<dbReference type="Gene3D" id="3.40.190.10">
    <property type="entry name" value="Periplasmic binding protein-like II"/>
    <property type="match status" value="2"/>
</dbReference>
<dbReference type="RefSeq" id="WP_338294344.1">
    <property type="nucleotide sequence ID" value="NZ_AP027272.1"/>
</dbReference>
<evidence type="ECO:0008006" key="4">
    <source>
        <dbReference type="Google" id="ProtNLM"/>
    </source>
</evidence>
<proteinExistence type="predicted"/>
<dbReference type="AlphaFoldDB" id="A0AA48HRH4"/>
<dbReference type="SUPFAM" id="SSF53850">
    <property type="entry name" value="Periplasmic binding protein-like II"/>
    <property type="match status" value="1"/>
</dbReference>
<sequence length="289" mass="33113">MSLGPLNKCLLLMVLILPLSHPGLAQSVKYTITDNPTEQLIVDLMKQGFANSALKNQIQFNAKRESVNEARKVQMLTDKQLDIIWTGTTARYEQQLYPIRIPILKGMLGHRIFIIRAGDQVRFNKITQLSQLKNVPLGQGKFWGDTQVLKNADMTVVDPVKYESLFHMLEGGRFDFFPRALHEPWSEVASRPELQLQVETKHLLIYPFALYFFVHKDNQRLGEQLHTGLMRSVADGSYDELFYNHPVIAETLSRSALGARTVHRLNNPNMTPETPTQDKRLWLNVMTSE</sequence>